<accession>A0ACC2NV49</accession>
<organism evidence="1 2">
    <name type="scientific">Eretmocerus hayati</name>
    <dbReference type="NCBI Taxonomy" id="131215"/>
    <lineage>
        <taxon>Eukaryota</taxon>
        <taxon>Metazoa</taxon>
        <taxon>Ecdysozoa</taxon>
        <taxon>Arthropoda</taxon>
        <taxon>Hexapoda</taxon>
        <taxon>Insecta</taxon>
        <taxon>Pterygota</taxon>
        <taxon>Neoptera</taxon>
        <taxon>Endopterygota</taxon>
        <taxon>Hymenoptera</taxon>
        <taxon>Apocrita</taxon>
        <taxon>Proctotrupomorpha</taxon>
        <taxon>Chalcidoidea</taxon>
        <taxon>Aphelinidae</taxon>
        <taxon>Aphelininae</taxon>
        <taxon>Eretmocerus</taxon>
    </lineage>
</organism>
<name>A0ACC2NV49_9HYME</name>
<protein>
    <submittedName>
        <fullName evidence="1">Uncharacterized protein</fullName>
    </submittedName>
</protein>
<dbReference type="EMBL" id="CM056742">
    <property type="protein sequence ID" value="KAJ8675007.1"/>
    <property type="molecule type" value="Genomic_DNA"/>
</dbReference>
<proteinExistence type="predicted"/>
<keyword evidence="2" id="KW-1185">Reference proteome</keyword>
<evidence type="ECO:0000313" key="2">
    <source>
        <dbReference type="Proteomes" id="UP001239111"/>
    </source>
</evidence>
<reference evidence="1" key="1">
    <citation type="submission" date="2023-04" db="EMBL/GenBank/DDBJ databases">
        <title>A chromosome-level genome assembly of the parasitoid wasp Eretmocerus hayati.</title>
        <authorList>
            <person name="Zhong Y."/>
            <person name="Liu S."/>
            <person name="Liu Y."/>
        </authorList>
    </citation>
    <scope>NUCLEOTIDE SEQUENCE</scope>
    <source>
        <strain evidence="1">ZJU_SS_LIU_2023</strain>
    </source>
</reference>
<dbReference type="Proteomes" id="UP001239111">
    <property type="component" value="Chromosome 2"/>
</dbReference>
<evidence type="ECO:0000313" key="1">
    <source>
        <dbReference type="EMBL" id="KAJ8675007.1"/>
    </source>
</evidence>
<gene>
    <name evidence="1" type="ORF">QAD02_010793</name>
</gene>
<sequence>MEDNPESHATDAADASDDNLVRKQCEELMESLLTKMRECGFGPDDFESTDSDDSTEPYAQVDDKNQDSAGVEELQSILKKYFVSVHESRLAACGRTILTMKMNHDLAAQSMMLQSEILHNIESIIRNEKSAIRIDEKSIKDKEEFHRDKKNSLLEKRQALQHCKEVIARVRLQRDKYKIVSLELKKQVESFGERSNGMKCNLSEIKGWVEMAKSIIEIDGELQNLITIHDIEIGIVLEPGREFTSEFSFIRSNN</sequence>
<comment type="caution">
    <text evidence="1">The sequence shown here is derived from an EMBL/GenBank/DDBJ whole genome shotgun (WGS) entry which is preliminary data.</text>
</comment>